<comment type="caution">
    <text evidence="6">The sequence shown here is derived from an EMBL/GenBank/DDBJ whole genome shotgun (WGS) entry which is preliminary data.</text>
</comment>
<evidence type="ECO:0000256" key="3">
    <source>
        <dbReference type="ARBA" id="ARBA00023163"/>
    </source>
</evidence>
<sequence length="171" mass="19190">MADDHYMAENGVGNNAQYHDYHHHQQIPQRNVINRPGLQNEPSVSIVRDDIQRPLSTLQQNLIQGNLQEPSNINMRDFINELEDYVPTIPDAVTTHFMRACGCDCSDPRIVRLVALATQKYVSDIILDAMQQVSNSVCHITILAVMLQIIPGQNEGPRANKEGYEGNEVVA</sequence>
<proteinExistence type="inferred from homology"/>
<accession>A0A016TW48</accession>
<dbReference type="GO" id="GO:0016251">
    <property type="term" value="F:RNA polymerase II general transcription initiation factor activity"/>
    <property type="evidence" value="ECO:0007669"/>
    <property type="project" value="TreeGrafter"/>
</dbReference>
<dbReference type="EMBL" id="JARK01001407">
    <property type="protein sequence ID" value="EYC07279.1"/>
    <property type="molecule type" value="Genomic_DNA"/>
</dbReference>
<comment type="similarity">
    <text evidence="5">Belongs to the TAF10 family.</text>
</comment>
<keyword evidence="2" id="KW-0805">Transcription regulation</keyword>
<dbReference type="PANTHER" id="PTHR21242">
    <property type="entry name" value="TRANSCRIPTION INITIATION FACTOR TFIID SUBUNIT 10"/>
    <property type="match status" value="1"/>
</dbReference>
<evidence type="ECO:0008006" key="8">
    <source>
        <dbReference type="Google" id="ProtNLM"/>
    </source>
</evidence>
<evidence type="ECO:0000313" key="6">
    <source>
        <dbReference type="EMBL" id="EYC07279.1"/>
    </source>
</evidence>
<evidence type="ECO:0000256" key="2">
    <source>
        <dbReference type="ARBA" id="ARBA00023015"/>
    </source>
</evidence>
<protein>
    <recommendedName>
        <fullName evidence="8">Transcription initiation factor TFIID subunit</fullName>
    </recommendedName>
</protein>
<dbReference type="GO" id="GO:0006367">
    <property type="term" value="P:transcription initiation at RNA polymerase II promoter"/>
    <property type="evidence" value="ECO:0007669"/>
    <property type="project" value="TreeGrafter"/>
</dbReference>
<keyword evidence="4" id="KW-0539">Nucleus</keyword>
<dbReference type="InterPro" id="IPR003923">
    <property type="entry name" value="TAF10"/>
</dbReference>
<dbReference type="PRINTS" id="PR01443">
    <property type="entry name" value="TFIID30KDSUB"/>
</dbReference>
<dbReference type="GO" id="GO:0005669">
    <property type="term" value="C:transcription factor TFIID complex"/>
    <property type="evidence" value="ECO:0007669"/>
    <property type="project" value="TreeGrafter"/>
</dbReference>
<evidence type="ECO:0000256" key="4">
    <source>
        <dbReference type="ARBA" id="ARBA00023242"/>
    </source>
</evidence>
<dbReference type="GO" id="GO:0000124">
    <property type="term" value="C:SAGA complex"/>
    <property type="evidence" value="ECO:0007669"/>
    <property type="project" value="TreeGrafter"/>
</dbReference>
<dbReference type="Pfam" id="PF03540">
    <property type="entry name" value="TAF10"/>
    <property type="match status" value="1"/>
</dbReference>
<dbReference type="PANTHER" id="PTHR21242:SF0">
    <property type="entry name" value="TRANSCRIPTION INITIATION FACTOR TFIID SUBUNIT 10"/>
    <property type="match status" value="1"/>
</dbReference>
<dbReference type="AlphaFoldDB" id="A0A016TW48"/>
<keyword evidence="3" id="KW-0804">Transcription</keyword>
<dbReference type="CDD" id="cd07982">
    <property type="entry name" value="HFD_TAF10"/>
    <property type="match status" value="1"/>
</dbReference>
<reference evidence="7" key="1">
    <citation type="journal article" date="2015" name="Nat. Genet.">
        <title>The genome and transcriptome of the zoonotic hookworm Ancylostoma ceylanicum identify infection-specific gene families.</title>
        <authorList>
            <person name="Schwarz E.M."/>
            <person name="Hu Y."/>
            <person name="Antoshechkin I."/>
            <person name="Miller M.M."/>
            <person name="Sternberg P.W."/>
            <person name="Aroian R.V."/>
        </authorList>
    </citation>
    <scope>NUCLEOTIDE SEQUENCE</scope>
    <source>
        <strain evidence="7">HY135</strain>
    </source>
</reference>
<dbReference type="GO" id="GO:1990841">
    <property type="term" value="F:promoter-specific chromatin binding"/>
    <property type="evidence" value="ECO:0007669"/>
    <property type="project" value="TreeGrafter"/>
</dbReference>
<gene>
    <name evidence="6" type="primary">Acey_s0071.g567</name>
    <name evidence="6" type="ORF">Y032_0071g567</name>
</gene>
<name>A0A016TW48_9BILA</name>
<dbReference type="OrthoDB" id="154356at2759"/>
<comment type="subcellular location">
    <subcellularLocation>
        <location evidence="1">Nucleus</location>
    </subcellularLocation>
</comment>
<evidence type="ECO:0000256" key="1">
    <source>
        <dbReference type="ARBA" id="ARBA00004123"/>
    </source>
</evidence>
<organism evidence="6 7">
    <name type="scientific">Ancylostoma ceylanicum</name>
    <dbReference type="NCBI Taxonomy" id="53326"/>
    <lineage>
        <taxon>Eukaryota</taxon>
        <taxon>Metazoa</taxon>
        <taxon>Ecdysozoa</taxon>
        <taxon>Nematoda</taxon>
        <taxon>Chromadorea</taxon>
        <taxon>Rhabditida</taxon>
        <taxon>Rhabditina</taxon>
        <taxon>Rhabditomorpha</taxon>
        <taxon>Strongyloidea</taxon>
        <taxon>Ancylostomatidae</taxon>
        <taxon>Ancylostomatinae</taxon>
        <taxon>Ancylostoma</taxon>
    </lineage>
</organism>
<evidence type="ECO:0000313" key="7">
    <source>
        <dbReference type="Proteomes" id="UP000024635"/>
    </source>
</evidence>
<evidence type="ECO:0000256" key="5">
    <source>
        <dbReference type="ARBA" id="ARBA00025730"/>
    </source>
</evidence>
<dbReference type="Proteomes" id="UP000024635">
    <property type="component" value="Unassembled WGS sequence"/>
</dbReference>
<keyword evidence="7" id="KW-1185">Reference proteome</keyword>